<dbReference type="EMBL" id="CP114014">
    <property type="protein sequence ID" value="XAY08139.1"/>
    <property type="molecule type" value="Genomic_DNA"/>
</dbReference>
<organism evidence="2">
    <name type="scientific">Paraconexibacter sp. AEG42_29</name>
    <dbReference type="NCBI Taxonomy" id="2997339"/>
    <lineage>
        <taxon>Bacteria</taxon>
        <taxon>Bacillati</taxon>
        <taxon>Actinomycetota</taxon>
        <taxon>Thermoleophilia</taxon>
        <taxon>Solirubrobacterales</taxon>
        <taxon>Paraconexibacteraceae</taxon>
        <taxon>Paraconexibacter</taxon>
    </lineage>
</organism>
<dbReference type="AlphaFoldDB" id="A0AAU7B2I9"/>
<dbReference type="RefSeq" id="WP_354699323.1">
    <property type="nucleotide sequence ID" value="NZ_CP114014.1"/>
</dbReference>
<name>A0AAU7B2I9_9ACTN</name>
<feature type="region of interest" description="Disordered" evidence="1">
    <location>
        <begin position="1"/>
        <end position="21"/>
    </location>
</feature>
<evidence type="ECO:0000313" key="2">
    <source>
        <dbReference type="EMBL" id="XAY08139.1"/>
    </source>
</evidence>
<reference evidence="2" key="1">
    <citation type="submission" date="2022-12" db="EMBL/GenBank/DDBJ databases">
        <title>Paraconexibacter alkalitolerans sp. nov. and Baekduia alba sp. nov., isolated from soil and emended description of the genera Paraconexibacter (Chun et al., 2020) and Baekduia (An et al., 2020).</title>
        <authorList>
            <person name="Vieira S."/>
            <person name="Huber K.J."/>
            <person name="Geppert A."/>
            <person name="Wolf J."/>
            <person name="Neumann-Schaal M."/>
            <person name="Muesken M."/>
            <person name="Overmann J."/>
        </authorList>
    </citation>
    <scope>NUCLEOTIDE SEQUENCE</scope>
    <source>
        <strain evidence="2">AEG42_29</strain>
    </source>
</reference>
<accession>A0AAU7B2I9</accession>
<sequence length="104" mass="11228">MSFERGSDSGPADPFGHQGRMQHVRHDVRVGYLGLGTMACPECDAPVALPPGSFAPVTAMECPYCAHLGRVRDFLTLATAARPARPARVRVRIVDAGRMRVDPV</sequence>
<dbReference type="KEGG" id="parq:DSM112329_05035"/>
<evidence type="ECO:0008006" key="3">
    <source>
        <dbReference type="Google" id="ProtNLM"/>
    </source>
</evidence>
<evidence type="ECO:0000256" key="1">
    <source>
        <dbReference type="SAM" id="MobiDB-lite"/>
    </source>
</evidence>
<protein>
    <recommendedName>
        <fullName evidence="3">Zinc ribbon domain-containing protein</fullName>
    </recommendedName>
</protein>
<proteinExistence type="predicted"/>
<gene>
    <name evidence="2" type="ORF">DSM112329_05035</name>
</gene>